<sequence length="401" mass="46159">MLFEFLNSINEYRKKEWVKNIVFALRIFSTIALLVTGISLITLSIGYAFLYGYYFSGDVSSATSIMELITVIVPFNKYSIIVICTYIVLSVVFIYSLIHVIKTKNILLIFVSLIFFAVFQYLLTTFFTGEVNFENLLYTLSMWFLPAIFSSIFYFAFLTSTNILSCSSGAALGIVIFYYLNISIEINSDLGYLILLFLIPFTGITITFLYKKFRVLQRFVLIPLFLCIFYLGNISLLRIDDTNYLIIAQILIIISGYSASFVVPKKWFNTSNHSPENANDGLEEKKGFDNFVHFFEKNNKYTLLNSFSILILTILIIIPSSSLITGKYISSFIPNQSIKKEKVMIYSKPLYEGNSTKDSNEYNDDELTGIIIAIKDDIIYLSNENRRLERVRTQEFRTFVK</sequence>
<name>A0ACD4CCX3_9BACI</name>
<gene>
    <name evidence="1" type="ORF">N5C46_10490</name>
</gene>
<reference evidence="1" key="1">
    <citation type="submission" date="2022-09" db="EMBL/GenBank/DDBJ databases">
        <title>Complete genome sequence of Rossellomorea vietnamensis strain RL-WG62, a newly isolated PGPR with the potential for plant salinity stress alleviation.</title>
        <authorList>
            <person name="Ren L."/>
            <person name="Wang G."/>
            <person name="Hu H."/>
        </authorList>
    </citation>
    <scope>NUCLEOTIDE SEQUENCE</scope>
    <source>
        <strain evidence="1">RL-WG62</strain>
    </source>
</reference>
<proteinExistence type="predicted"/>
<evidence type="ECO:0000313" key="2">
    <source>
        <dbReference type="Proteomes" id="UP001064027"/>
    </source>
</evidence>
<evidence type="ECO:0000313" key="1">
    <source>
        <dbReference type="EMBL" id="UXH46443.1"/>
    </source>
</evidence>
<dbReference type="EMBL" id="CP104558">
    <property type="protein sequence ID" value="UXH46443.1"/>
    <property type="molecule type" value="Genomic_DNA"/>
</dbReference>
<keyword evidence="2" id="KW-1185">Reference proteome</keyword>
<accession>A0ACD4CCX3</accession>
<protein>
    <submittedName>
        <fullName evidence="1">Uncharacterized protein</fullName>
    </submittedName>
</protein>
<dbReference type="Proteomes" id="UP001064027">
    <property type="component" value="Chromosome"/>
</dbReference>
<organism evidence="1 2">
    <name type="scientific">Rossellomorea vietnamensis</name>
    <dbReference type="NCBI Taxonomy" id="218284"/>
    <lineage>
        <taxon>Bacteria</taxon>
        <taxon>Bacillati</taxon>
        <taxon>Bacillota</taxon>
        <taxon>Bacilli</taxon>
        <taxon>Bacillales</taxon>
        <taxon>Bacillaceae</taxon>
        <taxon>Rossellomorea</taxon>
    </lineage>
</organism>